<keyword evidence="2" id="KW-1133">Transmembrane helix</keyword>
<comment type="similarity">
    <text evidence="1">Belongs to the EamA transporter family.</text>
</comment>
<evidence type="ECO:0000256" key="1">
    <source>
        <dbReference type="ARBA" id="ARBA00007362"/>
    </source>
</evidence>
<keyword evidence="2" id="KW-0472">Membrane</keyword>
<feature type="transmembrane region" description="Helical" evidence="2">
    <location>
        <begin position="97"/>
        <end position="115"/>
    </location>
</feature>
<proteinExistence type="inferred from homology"/>
<reference evidence="4 5" key="1">
    <citation type="journal article" date="2019" name="Int. J. Syst. Evol. Microbiol.">
        <title>The Global Catalogue of Microorganisms (GCM) 10K type strain sequencing project: providing services to taxonomists for standard genome sequencing and annotation.</title>
        <authorList>
            <consortium name="The Broad Institute Genomics Platform"/>
            <consortium name="The Broad Institute Genome Sequencing Center for Infectious Disease"/>
            <person name="Wu L."/>
            <person name="Ma J."/>
        </authorList>
    </citation>
    <scope>NUCLEOTIDE SEQUENCE [LARGE SCALE GENOMIC DNA]</scope>
    <source>
        <strain evidence="4 5">JCM 10671</strain>
    </source>
</reference>
<evidence type="ECO:0000313" key="5">
    <source>
        <dbReference type="Proteomes" id="UP001500957"/>
    </source>
</evidence>
<accession>A0ABN1G8R1</accession>
<gene>
    <name evidence="4" type="ORF">GCM10009547_05450</name>
</gene>
<organism evidence="4 5">
    <name type="scientific">Sporichthya brevicatena</name>
    <dbReference type="NCBI Taxonomy" id="171442"/>
    <lineage>
        <taxon>Bacteria</taxon>
        <taxon>Bacillati</taxon>
        <taxon>Actinomycetota</taxon>
        <taxon>Actinomycetes</taxon>
        <taxon>Sporichthyales</taxon>
        <taxon>Sporichthyaceae</taxon>
        <taxon>Sporichthya</taxon>
    </lineage>
</organism>
<feature type="domain" description="EamA" evidence="3">
    <location>
        <begin position="13"/>
        <end position="141"/>
    </location>
</feature>
<dbReference type="Proteomes" id="UP001500957">
    <property type="component" value="Unassembled WGS sequence"/>
</dbReference>
<comment type="caution">
    <text evidence="4">The sequence shown here is derived from an EMBL/GenBank/DDBJ whole genome shotgun (WGS) entry which is preliminary data.</text>
</comment>
<dbReference type="InterPro" id="IPR037185">
    <property type="entry name" value="EmrE-like"/>
</dbReference>
<feature type="transmembrane region" description="Helical" evidence="2">
    <location>
        <begin position="71"/>
        <end position="91"/>
    </location>
</feature>
<feature type="transmembrane region" description="Helical" evidence="2">
    <location>
        <begin position="127"/>
        <end position="146"/>
    </location>
</feature>
<dbReference type="EMBL" id="BAAAHE010000006">
    <property type="protein sequence ID" value="GAA0606415.1"/>
    <property type="molecule type" value="Genomic_DNA"/>
</dbReference>
<feature type="transmembrane region" description="Helical" evidence="2">
    <location>
        <begin position="215"/>
        <end position="233"/>
    </location>
</feature>
<feature type="transmembrane region" description="Helical" evidence="2">
    <location>
        <begin position="183"/>
        <end position="203"/>
    </location>
</feature>
<evidence type="ECO:0000259" key="3">
    <source>
        <dbReference type="Pfam" id="PF00892"/>
    </source>
</evidence>
<protein>
    <submittedName>
        <fullName evidence="4">DMT family transporter</fullName>
    </submittedName>
</protein>
<feature type="transmembrane region" description="Helical" evidence="2">
    <location>
        <begin position="152"/>
        <end position="171"/>
    </location>
</feature>
<feature type="transmembrane region" description="Helical" evidence="2">
    <location>
        <begin position="270"/>
        <end position="287"/>
    </location>
</feature>
<keyword evidence="2" id="KW-0812">Transmembrane</keyword>
<dbReference type="RefSeq" id="WP_344601333.1">
    <property type="nucleotide sequence ID" value="NZ_BAAAHE010000006.1"/>
</dbReference>
<evidence type="ECO:0000313" key="4">
    <source>
        <dbReference type="EMBL" id="GAA0606415.1"/>
    </source>
</evidence>
<evidence type="ECO:0000256" key="2">
    <source>
        <dbReference type="SAM" id="Phobius"/>
    </source>
</evidence>
<feature type="transmembrane region" description="Helical" evidence="2">
    <location>
        <begin position="240"/>
        <end position="264"/>
    </location>
</feature>
<keyword evidence="5" id="KW-1185">Reference proteome</keyword>
<name>A0ABN1G8R1_9ACTN</name>
<dbReference type="InterPro" id="IPR000620">
    <property type="entry name" value="EamA_dom"/>
</dbReference>
<feature type="transmembrane region" description="Helical" evidence="2">
    <location>
        <begin position="38"/>
        <end position="59"/>
    </location>
</feature>
<sequence>MDSRHARADLVVLGVAVAAVSTSGPMIAAIGAPALAIAFWRNAMGSAAIGAAAVVRPAVRAQYRALTRREIRLITVSGLLLGVHFLCWTPSLTYTTVASATALVCAQPVWAALGSRLLGRPVSRQTWCGIALALAGVLLLTGADLAVSGRAVWGDVLAIAGGMLAAAYTTAGEEVRRTVSTPVYTSLCYGVAAASTLVVCLAARVDLGGYDGETWLRIAALTLTAQLLGHTMFNRVVGRVGATVVSTAILLEVPLAAILAAVFLDQAPPGTALPAGLLLLAGVYVVVRAEGQARAEQQPNLPVD</sequence>
<dbReference type="Pfam" id="PF00892">
    <property type="entry name" value="EamA"/>
    <property type="match status" value="2"/>
</dbReference>
<feature type="domain" description="EamA" evidence="3">
    <location>
        <begin position="153"/>
        <end position="287"/>
    </location>
</feature>
<dbReference type="PANTHER" id="PTHR22911:SF76">
    <property type="entry name" value="EAMA DOMAIN-CONTAINING PROTEIN"/>
    <property type="match status" value="1"/>
</dbReference>
<dbReference type="PANTHER" id="PTHR22911">
    <property type="entry name" value="ACYL-MALONYL CONDENSING ENZYME-RELATED"/>
    <property type="match status" value="1"/>
</dbReference>
<dbReference type="SUPFAM" id="SSF103481">
    <property type="entry name" value="Multidrug resistance efflux transporter EmrE"/>
    <property type="match status" value="2"/>
</dbReference>